<comment type="similarity">
    <text evidence="2 9">Belongs to the binding-protein-dependent transport system permease family. CysTW subfamily.</text>
</comment>
<keyword evidence="7 9" id="KW-1133">Transmembrane helix</keyword>
<evidence type="ECO:0000256" key="4">
    <source>
        <dbReference type="ARBA" id="ARBA00022448"/>
    </source>
</evidence>
<organism evidence="11 12">
    <name type="scientific">Pendulispora brunnea</name>
    <dbReference type="NCBI Taxonomy" id="2905690"/>
    <lineage>
        <taxon>Bacteria</taxon>
        <taxon>Pseudomonadati</taxon>
        <taxon>Myxococcota</taxon>
        <taxon>Myxococcia</taxon>
        <taxon>Myxococcales</taxon>
        <taxon>Sorangiineae</taxon>
        <taxon>Pendulisporaceae</taxon>
        <taxon>Pendulispora</taxon>
    </lineage>
</organism>
<keyword evidence="8 9" id="KW-0472">Membrane</keyword>
<dbReference type="Pfam" id="PF00528">
    <property type="entry name" value="BPD_transp_1"/>
    <property type="match status" value="1"/>
</dbReference>
<keyword evidence="5 9" id="KW-1003">Cell membrane</keyword>
<sequence length="364" mass="38187">MSTLAELQRTRRRHRLVETALERGLATGALALAGLYILGLLVLVLRGGHKVTSFTVYPSPLLDVSGEDAVRFVLAASIFGSLAWSVSALAQRLFAKALEAHRNKLRIGVVVIAVACAALFRDHLPRFLIALPSDTTAGGGVGPEIFNTLYAAVLSTAITLPIGIGAAVYLARFAGGGRFVAVVRMALDTLASLPSIVYGLFGFLVFVVEMRAGYSLLAGAFVLALLNLPLVVGVAEESIRSVPRELEDASLALGATPVQTTLRVTIPYAWPGILSALVLSIGRVFAESAPLVMTAGTTISRADAYSLNPMRGGETLAVHLWYVNSAGLSPDRADVSAGTAAVLIVLIGATNFLASRLAHFGGRK</sequence>
<protein>
    <recommendedName>
        <fullName evidence="3 9">Phosphate transport system permease protein PstA</fullName>
    </recommendedName>
</protein>
<evidence type="ECO:0000259" key="10">
    <source>
        <dbReference type="PROSITE" id="PS50928"/>
    </source>
</evidence>
<dbReference type="InterPro" id="IPR005672">
    <property type="entry name" value="Phosphate_PstA"/>
</dbReference>
<feature type="transmembrane region" description="Helical" evidence="9">
    <location>
        <begin position="214"/>
        <end position="235"/>
    </location>
</feature>
<evidence type="ECO:0000313" key="12">
    <source>
        <dbReference type="Proteomes" id="UP001379533"/>
    </source>
</evidence>
<dbReference type="EMBL" id="CP089982">
    <property type="protein sequence ID" value="WXA95134.1"/>
    <property type="molecule type" value="Genomic_DNA"/>
</dbReference>
<keyword evidence="6 9" id="KW-0812">Transmembrane</keyword>
<dbReference type="PANTHER" id="PTHR43470:SF4">
    <property type="entry name" value="ABC TRANSPORTER PERMEASE PROTEIN YQGI-RELATED"/>
    <property type="match status" value="1"/>
</dbReference>
<dbReference type="InterPro" id="IPR035906">
    <property type="entry name" value="MetI-like_sf"/>
</dbReference>
<dbReference type="RefSeq" id="WP_394845743.1">
    <property type="nucleotide sequence ID" value="NZ_CP089982.1"/>
</dbReference>
<dbReference type="CDD" id="cd06261">
    <property type="entry name" value="TM_PBP2"/>
    <property type="match status" value="1"/>
</dbReference>
<feature type="transmembrane region" description="Helical" evidence="9">
    <location>
        <begin position="21"/>
        <end position="49"/>
    </location>
</feature>
<evidence type="ECO:0000256" key="1">
    <source>
        <dbReference type="ARBA" id="ARBA00004651"/>
    </source>
</evidence>
<dbReference type="PROSITE" id="PS50928">
    <property type="entry name" value="ABC_TM1"/>
    <property type="match status" value="1"/>
</dbReference>
<name>A0ABZ2KAM3_9BACT</name>
<feature type="transmembrane region" description="Helical" evidence="9">
    <location>
        <begin position="107"/>
        <end position="129"/>
    </location>
</feature>
<feature type="transmembrane region" description="Helical" evidence="9">
    <location>
        <begin position="69"/>
        <end position="95"/>
    </location>
</feature>
<evidence type="ECO:0000313" key="11">
    <source>
        <dbReference type="EMBL" id="WXA95134.1"/>
    </source>
</evidence>
<accession>A0ABZ2KAM3</accession>
<evidence type="ECO:0000256" key="3">
    <source>
        <dbReference type="ARBA" id="ARBA00016864"/>
    </source>
</evidence>
<dbReference type="NCBIfam" id="TIGR00974">
    <property type="entry name" value="3a0107s02c"/>
    <property type="match status" value="1"/>
</dbReference>
<dbReference type="Gene3D" id="1.10.3720.10">
    <property type="entry name" value="MetI-like"/>
    <property type="match status" value="1"/>
</dbReference>
<dbReference type="InterPro" id="IPR000515">
    <property type="entry name" value="MetI-like"/>
</dbReference>
<dbReference type="PANTHER" id="PTHR43470">
    <property type="entry name" value="PHOSPHATE TRANSPORT SYSTEM PERMEASE PROTEIN PSTA-RELATED"/>
    <property type="match status" value="1"/>
</dbReference>
<feature type="transmembrane region" description="Helical" evidence="9">
    <location>
        <begin position="335"/>
        <end position="354"/>
    </location>
</feature>
<gene>
    <name evidence="11" type="primary">pstA</name>
    <name evidence="11" type="ORF">LZC95_53025</name>
</gene>
<proteinExistence type="inferred from homology"/>
<evidence type="ECO:0000256" key="2">
    <source>
        <dbReference type="ARBA" id="ARBA00007069"/>
    </source>
</evidence>
<keyword evidence="4" id="KW-0813">Transport</keyword>
<feature type="transmembrane region" description="Helical" evidence="9">
    <location>
        <begin position="149"/>
        <end position="170"/>
    </location>
</feature>
<feature type="transmembrane region" description="Helical" evidence="9">
    <location>
        <begin position="268"/>
        <end position="286"/>
    </location>
</feature>
<evidence type="ECO:0000256" key="7">
    <source>
        <dbReference type="ARBA" id="ARBA00022989"/>
    </source>
</evidence>
<feature type="domain" description="ABC transmembrane type-1" evidence="10">
    <location>
        <begin position="145"/>
        <end position="354"/>
    </location>
</feature>
<comment type="subcellular location">
    <subcellularLocation>
        <location evidence="1 9">Cell membrane</location>
        <topology evidence="1 9">Multi-pass membrane protein</topology>
    </subcellularLocation>
</comment>
<keyword evidence="12" id="KW-1185">Reference proteome</keyword>
<evidence type="ECO:0000256" key="9">
    <source>
        <dbReference type="RuleBase" id="RU363043"/>
    </source>
</evidence>
<reference evidence="11 12" key="1">
    <citation type="submission" date="2021-12" db="EMBL/GenBank/DDBJ databases">
        <title>Discovery of the Pendulisporaceae a myxobacterial family with distinct sporulation behavior and unique specialized metabolism.</title>
        <authorList>
            <person name="Garcia R."/>
            <person name="Popoff A."/>
            <person name="Bader C.D."/>
            <person name="Loehr J."/>
            <person name="Walesch S."/>
            <person name="Walt C."/>
            <person name="Boldt J."/>
            <person name="Bunk B."/>
            <person name="Haeckl F.J.F.P.J."/>
            <person name="Gunesch A.P."/>
            <person name="Birkelbach J."/>
            <person name="Nuebel U."/>
            <person name="Pietschmann T."/>
            <person name="Bach T."/>
            <person name="Mueller R."/>
        </authorList>
    </citation>
    <scope>NUCLEOTIDE SEQUENCE [LARGE SCALE GENOMIC DNA]</scope>
    <source>
        <strain evidence="11 12">MSr12523</strain>
    </source>
</reference>
<dbReference type="SUPFAM" id="SSF161098">
    <property type="entry name" value="MetI-like"/>
    <property type="match status" value="1"/>
</dbReference>
<feature type="transmembrane region" description="Helical" evidence="9">
    <location>
        <begin position="182"/>
        <end position="208"/>
    </location>
</feature>
<evidence type="ECO:0000256" key="5">
    <source>
        <dbReference type="ARBA" id="ARBA00022475"/>
    </source>
</evidence>
<dbReference type="Proteomes" id="UP001379533">
    <property type="component" value="Chromosome"/>
</dbReference>
<evidence type="ECO:0000256" key="8">
    <source>
        <dbReference type="ARBA" id="ARBA00023136"/>
    </source>
</evidence>
<evidence type="ECO:0000256" key="6">
    <source>
        <dbReference type="ARBA" id="ARBA00022692"/>
    </source>
</evidence>